<evidence type="ECO:0000313" key="2">
    <source>
        <dbReference type="EMBL" id="KAB4458073.1"/>
    </source>
</evidence>
<reference evidence="2 4" key="1">
    <citation type="journal article" date="2019" name="Nat. Med.">
        <title>A library of human gut bacterial isolates paired with longitudinal multiomics data enables mechanistic microbiome research.</title>
        <authorList>
            <person name="Poyet M."/>
            <person name="Groussin M."/>
            <person name="Gibbons S.M."/>
            <person name="Avila-Pacheco J."/>
            <person name="Jiang X."/>
            <person name="Kearney S.M."/>
            <person name="Perrotta A.R."/>
            <person name="Berdy B."/>
            <person name="Zhao S."/>
            <person name="Lieberman T.D."/>
            <person name="Swanson P.K."/>
            <person name="Smith M."/>
            <person name="Roesemann S."/>
            <person name="Alexander J.E."/>
            <person name="Rich S.A."/>
            <person name="Livny J."/>
            <person name="Vlamakis H."/>
            <person name="Clish C."/>
            <person name="Bullock K."/>
            <person name="Deik A."/>
            <person name="Scott J."/>
            <person name="Pierce K.A."/>
            <person name="Xavier R.J."/>
            <person name="Alm E.J."/>
        </authorList>
    </citation>
    <scope>NUCLEOTIDE SEQUENCE [LARGE SCALE GENOMIC DNA]</scope>
    <source>
        <strain evidence="2 4">BIOML-A160</strain>
    </source>
</reference>
<dbReference type="Proteomes" id="UP000436825">
    <property type="component" value="Unassembled WGS sequence"/>
</dbReference>
<sequence length="67" mass="7727">MKNKEKTENTVISNNSFSAIEKVVEVQLLKFATGKELWIHSEEDGEITLNMDEAQKLRNYLNSLDLK</sequence>
<gene>
    <name evidence="2" type="ORF">GAN75_03070</name>
    <name evidence="3" type="ORF">KHY35_13495</name>
</gene>
<dbReference type="EMBL" id="WCRW01000002">
    <property type="protein sequence ID" value="KAB4458073.1"/>
    <property type="molecule type" value="Genomic_DNA"/>
</dbReference>
<evidence type="ECO:0000259" key="1">
    <source>
        <dbReference type="Pfam" id="PF24448"/>
    </source>
</evidence>
<comment type="caution">
    <text evidence="3">The sequence shown here is derived from an EMBL/GenBank/DDBJ whole genome shotgun (WGS) entry which is preliminary data.</text>
</comment>
<protein>
    <recommendedName>
        <fullName evidence="1">T4 y05I-like putative transcription factor C-terminal domain-containing protein</fullName>
    </recommendedName>
</protein>
<dbReference type="RefSeq" id="WP_054960277.1">
    <property type="nucleotide sequence ID" value="NZ_BAABZI010000001.1"/>
</dbReference>
<feature type="domain" description="T4 y05I-like putative transcription factor C-terminal" evidence="1">
    <location>
        <begin position="4"/>
        <end position="63"/>
    </location>
</feature>
<organism evidence="3 5">
    <name type="scientific">Bacteroides thetaiotaomicron</name>
    <dbReference type="NCBI Taxonomy" id="818"/>
    <lineage>
        <taxon>Bacteria</taxon>
        <taxon>Pseudomonadati</taxon>
        <taxon>Bacteroidota</taxon>
        <taxon>Bacteroidia</taxon>
        <taxon>Bacteroidales</taxon>
        <taxon>Bacteroidaceae</taxon>
        <taxon>Bacteroides</taxon>
    </lineage>
</organism>
<evidence type="ECO:0000313" key="3">
    <source>
        <dbReference type="EMBL" id="MBS5411701.1"/>
    </source>
</evidence>
<dbReference type="Proteomes" id="UP000782901">
    <property type="component" value="Unassembled WGS sequence"/>
</dbReference>
<proteinExistence type="predicted"/>
<dbReference type="EMBL" id="JAGZEE010000018">
    <property type="protein sequence ID" value="MBS5411701.1"/>
    <property type="molecule type" value="Genomic_DNA"/>
</dbReference>
<dbReference type="InterPro" id="IPR057820">
    <property type="entry name" value="T4_y05I_C"/>
</dbReference>
<dbReference type="AlphaFoldDB" id="A0A139KAT0"/>
<evidence type="ECO:0000313" key="5">
    <source>
        <dbReference type="Proteomes" id="UP000782901"/>
    </source>
</evidence>
<accession>A0A139KAT0</accession>
<dbReference type="Pfam" id="PF24448">
    <property type="entry name" value="T4_y05I_C"/>
    <property type="match status" value="1"/>
</dbReference>
<evidence type="ECO:0000313" key="4">
    <source>
        <dbReference type="Proteomes" id="UP000436825"/>
    </source>
</evidence>
<name>A0A139KAT0_BACT4</name>
<reference evidence="3" key="2">
    <citation type="submission" date="2021-02" db="EMBL/GenBank/DDBJ databases">
        <title>Infant gut strain persistence is associated with maternal origin, phylogeny, and functional potential including surface adhesion and iron acquisition.</title>
        <authorList>
            <person name="Lou Y.C."/>
        </authorList>
    </citation>
    <scope>NUCLEOTIDE SEQUENCE</scope>
    <source>
        <strain evidence="3">L3_082_243G1_dasL3_082_243G1_maxbin2.maxbin.015s ta_sub</strain>
    </source>
</reference>